<proteinExistence type="predicted"/>
<keyword evidence="2" id="KW-1185">Reference proteome</keyword>
<accession>A0ACC2CEC8</accession>
<evidence type="ECO:0000313" key="1">
    <source>
        <dbReference type="EMBL" id="KAJ7540364.1"/>
    </source>
</evidence>
<reference evidence="2" key="1">
    <citation type="journal article" date="2024" name="Proc. Natl. Acad. Sci. U.S.A.">
        <title>Extraordinary preservation of gene collinearity over three hundred million years revealed in homosporous lycophytes.</title>
        <authorList>
            <person name="Li C."/>
            <person name="Wickell D."/>
            <person name="Kuo L.Y."/>
            <person name="Chen X."/>
            <person name="Nie B."/>
            <person name="Liao X."/>
            <person name="Peng D."/>
            <person name="Ji J."/>
            <person name="Jenkins J."/>
            <person name="Williams M."/>
            <person name="Shu S."/>
            <person name="Plott C."/>
            <person name="Barry K."/>
            <person name="Rajasekar S."/>
            <person name="Grimwood J."/>
            <person name="Han X."/>
            <person name="Sun S."/>
            <person name="Hou Z."/>
            <person name="He W."/>
            <person name="Dai G."/>
            <person name="Sun C."/>
            <person name="Schmutz J."/>
            <person name="Leebens-Mack J.H."/>
            <person name="Li F.W."/>
            <person name="Wang L."/>
        </authorList>
    </citation>
    <scope>NUCLEOTIDE SEQUENCE [LARGE SCALE GENOMIC DNA]</scope>
    <source>
        <strain evidence="2">cv. PW_Plant_1</strain>
    </source>
</reference>
<organism evidence="1 2">
    <name type="scientific">Diphasiastrum complanatum</name>
    <name type="common">Issler's clubmoss</name>
    <name type="synonym">Lycopodium complanatum</name>
    <dbReference type="NCBI Taxonomy" id="34168"/>
    <lineage>
        <taxon>Eukaryota</taxon>
        <taxon>Viridiplantae</taxon>
        <taxon>Streptophyta</taxon>
        <taxon>Embryophyta</taxon>
        <taxon>Tracheophyta</taxon>
        <taxon>Lycopodiopsida</taxon>
        <taxon>Lycopodiales</taxon>
        <taxon>Lycopodiaceae</taxon>
        <taxon>Lycopodioideae</taxon>
        <taxon>Diphasiastrum</taxon>
    </lineage>
</organism>
<name>A0ACC2CEC8_DIPCM</name>
<evidence type="ECO:0000313" key="2">
    <source>
        <dbReference type="Proteomes" id="UP001162992"/>
    </source>
</evidence>
<dbReference type="Proteomes" id="UP001162992">
    <property type="component" value="Chromosome 10"/>
</dbReference>
<sequence>MRSPLLNCFCLPVSSLTTQDCFQHFFDCLMCIFPSQRRMWNRREEKDMIWPHENNLNHDHQLHVVSEIQCDPKPVSKDMKCKRSPYLSALAFKTFFLTFFNL</sequence>
<gene>
    <name evidence="1" type="ORF">O6H91_10G010400</name>
</gene>
<dbReference type="EMBL" id="CM055101">
    <property type="protein sequence ID" value="KAJ7540364.1"/>
    <property type="molecule type" value="Genomic_DNA"/>
</dbReference>
<protein>
    <submittedName>
        <fullName evidence="1">Uncharacterized protein</fullName>
    </submittedName>
</protein>
<comment type="caution">
    <text evidence="1">The sequence shown here is derived from an EMBL/GenBank/DDBJ whole genome shotgun (WGS) entry which is preliminary data.</text>
</comment>